<protein>
    <submittedName>
        <fullName evidence="1">Uncharacterized protein</fullName>
    </submittedName>
</protein>
<sequence length="223" mass="25721">MTTQKDSDTTLESFASFIARQITTERWVVVHPSSTNVTLGPLPAADTPYKVELRGPPSVVLLWLRRRSLPQATRRYYAELILNSDDLGSDPEPAVIENLMHFPKVGYIMLLGPRESWRWIWLLSLPDAMQTSSVDSKMPVKSWLWPDLKYMSINGDCISEFTILSVLLARYGPRSSREPMTKKQDVPRRLAVLWVRPRKKVWRTEVIDRIRELLGPGCFRWAP</sequence>
<reference evidence="2" key="2">
    <citation type="submission" date="2015-01" db="EMBL/GenBank/DDBJ databases">
        <title>Evolutionary Origins and Diversification of the Mycorrhizal Mutualists.</title>
        <authorList>
            <consortium name="DOE Joint Genome Institute"/>
            <consortium name="Mycorrhizal Genomics Consortium"/>
            <person name="Kohler A."/>
            <person name="Kuo A."/>
            <person name="Nagy L.G."/>
            <person name="Floudas D."/>
            <person name="Copeland A."/>
            <person name="Barry K.W."/>
            <person name="Cichocki N."/>
            <person name="Veneault-Fourrey C."/>
            <person name="LaButti K."/>
            <person name="Lindquist E.A."/>
            <person name="Lipzen A."/>
            <person name="Lundell T."/>
            <person name="Morin E."/>
            <person name="Murat C."/>
            <person name="Riley R."/>
            <person name="Ohm R."/>
            <person name="Sun H."/>
            <person name="Tunlid A."/>
            <person name="Henrissat B."/>
            <person name="Grigoriev I.V."/>
            <person name="Hibbett D.S."/>
            <person name="Martin F."/>
        </authorList>
    </citation>
    <scope>NUCLEOTIDE SEQUENCE [LARGE SCALE GENOMIC DNA]</scope>
    <source>
        <strain evidence="2">MUT 4182</strain>
    </source>
</reference>
<accession>A0A0C3Q267</accession>
<dbReference type="Proteomes" id="UP000054248">
    <property type="component" value="Unassembled WGS sequence"/>
</dbReference>
<dbReference type="HOGENOM" id="CLU_1240934_0_0_1"/>
<gene>
    <name evidence="1" type="ORF">M407DRAFT_27981</name>
</gene>
<dbReference type="OrthoDB" id="3247119at2759"/>
<dbReference type="EMBL" id="KN823108">
    <property type="protein sequence ID" value="KIO22485.1"/>
    <property type="molecule type" value="Genomic_DNA"/>
</dbReference>
<dbReference type="AlphaFoldDB" id="A0A0C3Q267"/>
<keyword evidence="2" id="KW-1185">Reference proteome</keyword>
<reference evidence="1 2" key="1">
    <citation type="submission" date="2014-04" db="EMBL/GenBank/DDBJ databases">
        <authorList>
            <consortium name="DOE Joint Genome Institute"/>
            <person name="Kuo A."/>
            <person name="Girlanda M."/>
            <person name="Perotto S."/>
            <person name="Kohler A."/>
            <person name="Nagy L.G."/>
            <person name="Floudas D."/>
            <person name="Copeland A."/>
            <person name="Barry K.W."/>
            <person name="Cichocki N."/>
            <person name="Veneault-Fourrey C."/>
            <person name="LaButti K."/>
            <person name="Lindquist E.A."/>
            <person name="Lipzen A."/>
            <person name="Lundell T."/>
            <person name="Morin E."/>
            <person name="Murat C."/>
            <person name="Sun H."/>
            <person name="Tunlid A."/>
            <person name="Henrissat B."/>
            <person name="Grigoriev I.V."/>
            <person name="Hibbett D.S."/>
            <person name="Martin F."/>
            <person name="Nordberg H.P."/>
            <person name="Cantor M.N."/>
            <person name="Hua S.X."/>
        </authorList>
    </citation>
    <scope>NUCLEOTIDE SEQUENCE [LARGE SCALE GENOMIC DNA]</scope>
    <source>
        <strain evidence="1 2">MUT 4182</strain>
    </source>
</reference>
<proteinExistence type="predicted"/>
<organism evidence="1 2">
    <name type="scientific">Tulasnella calospora MUT 4182</name>
    <dbReference type="NCBI Taxonomy" id="1051891"/>
    <lineage>
        <taxon>Eukaryota</taxon>
        <taxon>Fungi</taxon>
        <taxon>Dikarya</taxon>
        <taxon>Basidiomycota</taxon>
        <taxon>Agaricomycotina</taxon>
        <taxon>Agaricomycetes</taxon>
        <taxon>Cantharellales</taxon>
        <taxon>Tulasnellaceae</taxon>
        <taxon>Tulasnella</taxon>
    </lineage>
</organism>
<evidence type="ECO:0000313" key="2">
    <source>
        <dbReference type="Proteomes" id="UP000054248"/>
    </source>
</evidence>
<name>A0A0C3Q267_9AGAM</name>
<evidence type="ECO:0000313" key="1">
    <source>
        <dbReference type="EMBL" id="KIO22485.1"/>
    </source>
</evidence>